<dbReference type="EMBL" id="QUNG01000017">
    <property type="protein sequence ID" value="REG81028.1"/>
    <property type="molecule type" value="Genomic_DNA"/>
</dbReference>
<gene>
    <name evidence="1" type="ORF">DFP81_11736</name>
</gene>
<dbReference type="SUPFAM" id="SSF63411">
    <property type="entry name" value="LuxS/MPP-like metallohydrolase"/>
    <property type="match status" value="1"/>
</dbReference>
<dbReference type="InterPro" id="IPR011249">
    <property type="entry name" value="Metalloenz_LuxS/M16"/>
</dbReference>
<evidence type="ECO:0000313" key="1">
    <source>
        <dbReference type="EMBL" id="REG81028.1"/>
    </source>
</evidence>
<accession>A0A3E0DHS2</accession>
<dbReference type="Proteomes" id="UP000256542">
    <property type="component" value="Unassembled WGS sequence"/>
</dbReference>
<dbReference type="AlphaFoldDB" id="A0A3E0DHS2"/>
<sequence>MWKSHTSRPSFLWFDMFNSKKPLFSRPALAAVMVLSTLIIWVLNLTAPDSPYPTPKIEKWQTHSGIPVIWLAQDKWANTNKLEVRFLFNTPSRLPELTDATLALLMADSLPLSTASINQRLAPLAAKVSSDYDYQSQTIALTLNSEPAYLMPTLTLISQWLTAPVFKARALDHWQRQFNQANHTQQTLEEHLFSVSSAPQQNTKVTQQTVSHYYQQLTQHTSAIFIIGGMSKQAQQSIKASLNTLSEHFAPAANDPSNLSAMTWQSAKLNKASQPSHLAFPKETQSILALNSLTSVKQWLSLQIWGADLINTLSHQGTLGYVRLNLTLSGKHPWLYWRAQHSQPVLATSTTNQDAKGVTARSMIDAASIPSVQDSAHFNALLDQLKNQLAQRTLSPSWWSHLAASVTQENGSLTLTQFANQYQNAIDTFNQDDYKNALNALFITSSYQEIQVY</sequence>
<evidence type="ECO:0000313" key="2">
    <source>
        <dbReference type="Proteomes" id="UP000256542"/>
    </source>
</evidence>
<keyword evidence="2" id="KW-1185">Reference proteome</keyword>
<proteinExistence type="predicted"/>
<comment type="caution">
    <text evidence="1">The sequence shown here is derived from an EMBL/GenBank/DDBJ whole genome shotgun (WGS) entry which is preliminary data.</text>
</comment>
<reference evidence="1 2" key="1">
    <citation type="submission" date="2018-08" db="EMBL/GenBank/DDBJ databases">
        <title>Genomic Encyclopedia of Type Strains, Phase III (KMG-III): the genomes of soil and plant-associated and newly described type strains.</title>
        <authorList>
            <person name="Whitman W."/>
        </authorList>
    </citation>
    <scope>NUCLEOTIDE SEQUENCE [LARGE SCALE GENOMIC DNA]</scope>
    <source>
        <strain evidence="1 2">CECT 7375</strain>
    </source>
</reference>
<dbReference type="GO" id="GO:0046872">
    <property type="term" value="F:metal ion binding"/>
    <property type="evidence" value="ECO:0007669"/>
    <property type="project" value="InterPro"/>
</dbReference>
<dbReference type="Gene3D" id="3.30.830.10">
    <property type="entry name" value="Metalloenzyme, LuxS/M16 peptidase-like"/>
    <property type="match status" value="1"/>
</dbReference>
<evidence type="ECO:0008006" key="3">
    <source>
        <dbReference type="Google" id="ProtNLM"/>
    </source>
</evidence>
<protein>
    <recommendedName>
        <fullName evidence="3">Zn-dependent peptidase</fullName>
    </recommendedName>
</protein>
<name>A0A3E0DHS2_9GAMM</name>
<organism evidence="1 2">
    <name type="scientific">Marinomonas pollencensis</name>
    <dbReference type="NCBI Taxonomy" id="491954"/>
    <lineage>
        <taxon>Bacteria</taxon>
        <taxon>Pseudomonadati</taxon>
        <taxon>Pseudomonadota</taxon>
        <taxon>Gammaproteobacteria</taxon>
        <taxon>Oceanospirillales</taxon>
        <taxon>Oceanospirillaceae</taxon>
        <taxon>Marinomonas</taxon>
    </lineage>
</organism>